<dbReference type="RefSeq" id="WP_028311425.1">
    <property type="nucleotide sequence ID" value="NZ_AXWS01000008.1"/>
</dbReference>
<sequence>MSSTPEGYFIDWDGNARDANDPGNGYFTEVDKIAKYVAVKHKNGTLVHEATFYPTLEAIEKKGIKTQFVPSSQPWGKQE</sequence>
<organism evidence="1 2">
    <name type="scientific">Derxia gummosa DSM 723</name>
    <dbReference type="NCBI Taxonomy" id="1121388"/>
    <lineage>
        <taxon>Bacteria</taxon>
        <taxon>Pseudomonadati</taxon>
        <taxon>Pseudomonadota</taxon>
        <taxon>Betaproteobacteria</taxon>
        <taxon>Burkholderiales</taxon>
        <taxon>Alcaligenaceae</taxon>
        <taxon>Derxia</taxon>
    </lineage>
</organism>
<name>A0A8B6X3L0_9BURK</name>
<dbReference type="Proteomes" id="UP000675920">
    <property type="component" value="Unplaced"/>
</dbReference>
<protein>
    <submittedName>
        <fullName evidence="2">Uncharacterized protein</fullName>
    </submittedName>
</protein>
<reference evidence="2" key="1">
    <citation type="submission" date="2025-08" db="UniProtKB">
        <authorList>
            <consortium name="RefSeq"/>
        </authorList>
    </citation>
    <scope>IDENTIFICATION</scope>
</reference>
<dbReference type="AlphaFoldDB" id="A0A8B6X3L0"/>
<evidence type="ECO:0000313" key="1">
    <source>
        <dbReference type="Proteomes" id="UP000675920"/>
    </source>
</evidence>
<proteinExistence type="predicted"/>
<dbReference type="OrthoDB" id="8563240at2"/>
<accession>A0A8B6X3L0</accession>
<keyword evidence="1" id="KW-1185">Reference proteome</keyword>
<evidence type="ECO:0000313" key="2">
    <source>
        <dbReference type="RefSeq" id="WP_028311425.1"/>
    </source>
</evidence>